<dbReference type="Pfam" id="PF00501">
    <property type="entry name" value="AMP-binding"/>
    <property type="match status" value="1"/>
</dbReference>
<dbReference type="GO" id="GO:0030729">
    <property type="term" value="F:acetoacetate-CoA ligase activity"/>
    <property type="evidence" value="ECO:0007669"/>
    <property type="project" value="TreeGrafter"/>
</dbReference>
<protein>
    <recommendedName>
        <fullName evidence="5">AMP-dependent synthetase/ligase domain-containing protein</fullName>
    </recommendedName>
</protein>
<feature type="non-terminal residue" evidence="4">
    <location>
        <position position="269"/>
    </location>
</feature>
<feature type="domain" description="AMP-dependent synthetase/ligase" evidence="2">
    <location>
        <begin position="97"/>
        <end position="269"/>
    </location>
</feature>
<dbReference type="Pfam" id="PF16177">
    <property type="entry name" value="ACAS_N"/>
    <property type="match status" value="1"/>
</dbReference>
<dbReference type="InterPro" id="IPR032387">
    <property type="entry name" value="ACAS_N"/>
</dbReference>
<gene>
    <name evidence="4" type="ORF">S12H4_17159</name>
</gene>
<accession>X1RSF6</accession>
<feature type="domain" description="Acetyl-coenzyme A synthetase N-terminal" evidence="3">
    <location>
        <begin position="36"/>
        <end position="92"/>
    </location>
</feature>
<organism evidence="4">
    <name type="scientific">marine sediment metagenome</name>
    <dbReference type="NCBI Taxonomy" id="412755"/>
    <lineage>
        <taxon>unclassified sequences</taxon>
        <taxon>metagenomes</taxon>
        <taxon>ecological metagenomes</taxon>
    </lineage>
</organism>
<evidence type="ECO:0000256" key="1">
    <source>
        <dbReference type="ARBA" id="ARBA00006432"/>
    </source>
</evidence>
<reference evidence="4" key="1">
    <citation type="journal article" date="2014" name="Front. Microbiol.">
        <title>High frequency of phylogenetically diverse reductive dehalogenase-homologous genes in deep subseafloor sedimentary metagenomes.</title>
        <authorList>
            <person name="Kawai M."/>
            <person name="Futagami T."/>
            <person name="Toyoda A."/>
            <person name="Takaki Y."/>
            <person name="Nishi S."/>
            <person name="Hori S."/>
            <person name="Arai W."/>
            <person name="Tsubouchi T."/>
            <person name="Morono Y."/>
            <person name="Uchiyama I."/>
            <person name="Ito T."/>
            <person name="Fujiyama A."/>
            <person name="Inagaki F."/>
            <person name="Takami H."/>
        </authorList>
    </citation>
    <scope>NUCLEOTIDE SEQUENCE</scope>
    <source>
        <strain evidence="4">Expedition CK06-06</strain>
    </source>
</reference>
<dbReference type="EMBL" id="BARW01008356">
    <property type="protein sequence ID" value="GAI83573.1"/>
    <property type="molecule type" value="Genomic_DNA"/>
</dbReference>
<dbReference type="SUPFAM" id="SSF56801">
    <property type="entry name" value="Acetyl-CoA synthetase-like"/>
    <property type="match status" value="1"/>
</dbReference>
<evidence type="ECO:0000313" key="4">
    <source>
        <dbReference type="EMBL" id="GAI83573.1"/>
    </source>
</evidence>
<comment type="caution">
    <text evidence="4">The sequence shown here is derived from an EMBL/GenBank/DDBJ whole genome shotgun (WGS) entry which is preliminary data.</text>
</comment>
<comment type="similarity">
    <text evidence="1">Belongs to the ATP-dependent AMP-binding enzyme family.</text>
</comment>
<dbReference type="InterPro" id="IPR042099">
    <property type="entry name" value="ANL_N_sf"/>
</dbReference>
<dbReference type="PANTHER" id="PTHR42921">
    <property type="entry name" value="ACETOACETYL-COA SYNTHETASE"/>
    <property type="match status" value="1"/>
</dbReference>
<evidence type="ECO:0008006" key="5">
    <source>
        <dbReference type="Google" id="ProtNLM"/>
    </source>
</evidence>
<dbReference type="PANTHER" id="PTHR42921:SF1">
    <property type="entry name" value="ACETOACETYL-COA SYNTHETASE"/>
    <property type="match status" value="1"/>
</dbReference>
<evidence type="ECO:0000259" key="3">
    <source>
        <dbReference type="Pfam" id="PF16177"/>
    </source>
</evidence>
<evidence type="ECO:0000259" key="2">
    <source>
        <dbReference type="Pfam" id="PF00501"/>
    </source>
</evidence>
<dbReference type="Gene3D" id="3.40.50.12780">
    <property type="entry name" value="N-terminal domain of ligase-like"/>
    <property type="match status" value="1"/>
</dbReference>
<name>X1RSF6_9ZZZZ</name>
<sequence length="269" mass="30716">MKAPIWEPSAGRIRNTNMARFIDFVNKRYGQKIDSYNELHMWSINNLSDFWASMWDFSEIKASKPYDTIMTSGEWMMDTKWFQGARLNYAENLLRYRDNQTALIFKSESQEAVRVTYAELYDQVARLAKSLRELGVKVGDRVVGFMPNMIETVSTMLATTSIGATWSSCSPDFGIKGALDRFGQIKPKVLFTANGYFYNGKVFDSLERVADIMEDLPSIKKVVVVPYTEKKSDISHVPNSIGYGDFLSKETGLEIPFEQVPADHPLYIM</sequence>
<proteinExistence type="inferred from homology"/>
<dbReference type="InterPro" id="IPR000873">
    <property type="entry name" value="AMP-dep_synth/lig_dom"/>
</dbReference>
<dbReference type="AlphaFoldDB" id="X1RSF6"/>